<dbReference type="InterPro" id="IPR043519">
    <property type="entry name" value="NT_sf"/>
</dbReference>
<dbReference type="Pfam" id="PF13563">
    <property type="entry name" value="2_5_RNA_ligase2"/>
    <property type="match status" value="1"/>
</dbReference>
<evidence type="ECO:0000256" key="2">
    <source>
        <dbReference type="ARBA" id="ARBA00001946"/>
    </source>
</evidence>
<keyword evidence="4" id="KW-0479">Metal-binding</keyword>
<evidence type="ECO:0000313" key="13">
    <source>
        <dbReference type="EMBL" id="VBB17634.1"/>
    </source>
</evidence>
<evidence type="ECO:0000256" key="9">
    <source>
        <dbReference type="SAM" id="MobiDB-lite"/>
    </source>
</evidence>
<keyword evidence="3" id="KW-0540">Nuclease</keyword>
<evidence type="ECO:0000256" key="3">
    <source>
        <dbReference type="ARBA" id="ARBA00022722"/>
    </source>
</evidence>
<dbReference type="Pfam" id="PF04457">
    <property type="entry name" value="MJ1316"/>
    <property type="match status" value="1"/>
</dbReference>
<dbReference type="InterPro" id="IPR036691">
    <property type="entry name" value="Endo/exonu/phosph_ase_sf"/>
</dbReference>
<evidence type="ECO:0000256" key="4">
    <source>
        <dbReference type="ARBA" id="ARBA00022723"/>
    </source>
</evidence>
<dbReference type="Gene3D" id="1.10.1410.10">
    <property type="match status" value="1"/>
</dbReference>
<feature type="domain" description="Poly(A) polymerase central" evidence="12">
    <location>
        <begin position="646"/>
        <end position="764"/>
    </location>
</feature>
<dbReference type="SUPFAM" id="SSF81631">
    <property type="entry name" value="PAP/OAS1 substrate-binding domain"/>
    <property type="match status" value="1"/>
</dbReference>
<dbReference type="SUPFAM" id="SSF56219">
    <property type="entry name" value="DNase I-like"/>
    <property type="match status" value="1"/>
</dbReference>
<keyword evidence="6" id="KW-0378">Hydrolase</keyword>
<sequence length="871" mass="100322">MSDRKKTTKQNNDHNIAERPDKTYFPTSEEFYKRVLSDPKIQACHVSIVYFDSVLQKMIPKMATAWKEISKGGDIPWHRVHYFKYKDTVVWNRAEKTCTINELLESSTRSNLNESFSLMTYNILSDDLEDRIDSVLTYIGDSGTDIVCLQEVSNKMVDYIRVWASAHGYNLSSTDLKANNVVFLAKPNIVKSELVVLNFHKQAIIVTILNHLELEVDFVGLHLTSDYKSRADDKRREQLNIILAKLGEGRTVFVTGDFNTNDEVIPQLDNFNDSADHCSKNKDDVDSEADVKIVFTYDPETNPLAKKISQSGARRRFDRIYVNKHYSSQTYLVETDNKLSDHYPVIAKFKYCGESTQEIRNIGENRKTSCMIMIHDQEIDRLRKKYDIGYDRWPAHLNIFYGFIDRDEFDDAYLKLKPVVDKYLGHKLVFDQIKMLDQSKYSMACLCPDATSEKIILSLRREIGSALGIRIEHYTPHISLGRMTDADSTLKSLQSLKHECTLAKVFMSEYGSDTYIEPRRCFVRKDDWARTKLGLVEILESILNVRVYVGGSSLYDEDASDLDVVVRTDGDKQTQLKSIRKKLVFSGEAYSVECVENAYTSYLKIRTFLGEDIDLHLDDNPPESDLVLTTKIILEKMMTIGRRDLFVESVKKIKQKFRELNIYGQVHGYLNGVNVAIMIGHLLINDKDGYVNSENVVEKFCQMYSEWKHPDAISILGPYAYEHDNSKVSSMIRIASPIKPYQNTVRTITKSTFDVVINALKLNLQSVEPYRFRLVIGIKCYDENMFYSAVRFVDSHVVRLIIAYEALDVKVMPLSRWQTLFKQENGGFTATGYLQMYLTNNTLPTTLDKMITSFNSLYPNQIIRCEVKKVK</sequence>
<evidence type="ECO:0000256" key="6">
    <source>
        <dbReference type="ARBA" id="ARBA00022801"/>
    </source>
</evidence>
<dbReference type="GO" id="GO:0004518">
    <property type="term" value="F:nuclease activity"/>
    <property type="evidence" value="ECO:0007669"/>
    <property type="project" value="UniProtKB-KW"/>
</dbReference>
<comment type="caution">
    <text evidence="13">The sequence shown here is derived from an EMBL/GenBank/DDBJ whole genome shotgun (WGS) entry which is preliminary data.</text>
</comment>
<dbReference type="EMBL" id="UPSH01000001">
    <property type="protein sequence ID" value="VBB17634.1"/>
    <property type="molecule type" value="Genomic_DNA"/>
</dbReference>
<feature type="region of interest" description="Disordered" evidence="9">
    <location>
        <begin position="1"/>
        <end position="21"/>
    </location>
</feature>
<gene>
    <name evidence="13" type="ORF">YASMINEVIRUS_97</name>
</gene>
<dbReference type="GO" id="GO:1990817">
    <property type="term" value="F:poly(A) RNA polymerase activity"/>
    <property type="evidence" value="ECO:0007669"/>
    <property type="project" value="InterPro"/>
</dbReference>
<dbReference type="InterPro" id="IPR007012">
    <property type="entry name" value="PolA_pol_cen_dom"/>
</dbReference>
<dbReference type="Gene3D" id="3.60.10.10">
    <property type="entry name" value="Endonuclease/exonuclease/phosphatase"/>
    <property type="match status" value="1"/>
</dbReference>
<evidence type="ECO:0000259" key="12">
    <source>
        <dbReference type="Pfam" id="PF04928"/>
    </source>
</evidence>
<dbReference type="GO" id="GO:0046872">
    <property type="term" value="F:metal ion binding"/>
    <property type="evidence" value="ECO:0007669"/>
    <property type="project" value="UniProtKB-KW"/>
</dbReference>
<keyword evidence="8" id="KW-0234">DNA repair</keyword>
<dbReference type="PANTHER" id="PTHR15822">
    <property type="entry name" value="TRAF AND TNF RECEPTOR-ASSOCIATED PROTEIN"/>
    <property type="match status" value="1"/>
</dbReference>
<protein>
    <submittedName>
        <fullName evidence="13">Uncharacterized protein</fullName>
    </submittedName>
</protein>
<evidence type="ECO:0000259" key="11">
    <source>
        <dbReference type="Pfam" id="PF04457"/>
    </source>
</evidence>
<evidence type="ECO:0000256" key="8">
    <source>
        <dbReference type="ARBA" id="ARBA00023204"/>
    </source>
</evidence>
<dbReference type="InterPro" id="IPR005135">
    <property type="entry name" value="Endo/exonuclease/phosphatase"/>
</dbReference>
<evidence type="ECO:0000256" key="5">
    <source>
        <dbReference type="ARBA" id="ARBA00022763"/>
    </source>
</evidence>
<keyword evidence="5" id="KW-0227">DNA damage</keyword>
<accession>A0A5K0U810</accession>
<keyword evidence="14" id="KW-1185">Reference proteome</keyword>
<dbReference type="Gene3D" id="3.90.1140.10">
    <property type="entry name" value="Cyclic phosphodiesterase"/>
    <property type="match status" value="1"/>
</dbReference>
<evidence type="ECO:0000259" key="10">
    <source>
        <dbReference type="Pfam" id="PF03372"/>
    </source>
</evidence>
<name>A0A5K0U810_9VIRU</name>
<comment type="cofactor">
    <cofactor evidence="2">
        <name>Mg(2+)</name>
        <dbReference type="ChEBI" id="CHEBI:18420"/>
    </cofactor>
</comment>
<comment type="cofactor">
    <cofactor evidence="1">
        <name>Mn(2+)</name>
        <dbReference type="ChEBI" id="CHEBI:29035"/>
    </cofactor>
</comment>
<dbReference type="SUPFAM" id="SSF81301">
    <property type="entry name" value="Nucleotidyltransferase"/>
    <property type="match status" value="1"/>
</dbReference>
<dbReference type="GO" id="GO:0006281">
    <property type="term" value="P:DNA repair"/>
    <property type="evidence" value="ECO:0007669"/>
    <property type="project" value="UniProtKB-KW"/>
</dbReference>
<feature type="domain" description="Endonuclease/exonuclease/phosphatase" evidence="10">
    <location>
        <begin position="119"/>
        <end position="342"/>
    </location>
</feature>
<evidence type="ECO:0000313" key="14">
    <source>
        <dbReference type="Proteomes" id="UP000594342"/>
    </source>
</evidence>
<proteinExistence type="predicted"/>
<dbReference type="Pfam" id="PF04928">
    <property type="entry name" value="PAP_central"/>
    <property type="match status" value="1"/>
</dbReference>
<evidence type="ECO:0000256" key="7">
    <source>
        <dbReference type="ARBA" id="ARBA00022842"/>
    </source>
</evidence>
<dbReference type="InterPro" id="IPR051547">
    <property type="entry name" value="TDP2-like"/>
</dbReference>
<dbReference type="InterPro" id="IPR040459">
    <property type="entry name" value="MJ1316"/>
</dbReference>
<organism evidence="13 14">
    <name type="scientific">Yasminevirus sp. GU-2018</name>
    <dbReference type="NCBI Taxonomy" id="2420051"/>
    <lineage>
        <taxon>Viruses</taxon>
        <taxon>Varidnaviria</taxon>
        <taxon>Bamfordvirae</taxon>
        <taxon>Nucleocytoviricota</taxon>
        <taxon>Megaviricetes</taxon>
        <taxon>Imitervirales</taxon>
        <taxon>Mimiviridae</taxon>
        <taxon>Klosneuvirinae</taxon>
        <taxon>Yasminevirus</taxon>
        <taxon>Yasminevirus saudimassiliense</taxon>
    </lineage>
</organism>
<feature type="domain" description="MJ1316 RNA cyclic group end recognition" evidence="11">
    <location>
        <begin position="27"/>
        <end position="93"/>
    </location>
</feature>
<dbReference type="PANTHER" id="PTHR15822:SF4">
    <property type="entry name" value="TYROSYL-DNA PHOSPHODIESTERASE 2"/>
    <property type="match status" value="1"/>
</dbReference>
<reference evidence="13 14" key="1">
    <citation type="submission" date="2018-10" db="EMBL/GenBank/DDBJ databases">
        <authorList>
            <consortium name="IHU Genomes"/>
        </authorList>
    </citation>
    <scope>NUCLEOTIDE SEQUENCE [LARGE SCALE GENOMIC DNA]</scope>
    <source>
        <strain evidence="13 14">A1</strain>
    </source>
</reference>
<dbReference type="Pfam" id="PF03372">
    <property type="entry name" value="Exo_endo_phos"/>
    <property type="match status" value="1"/>
</dbReference>
<dbReference type="Proteomes" id="UP000594342">
    <property type="component" value="Unassembled WGS sequence"/>
</dbReference>
<keyword evidence="7" id="KW-0460">Magnesium</keyword>
<evidence type="ECO:0000256" key="1">
    <source>
        <dbReference type="ARBA" id="ARBA00001936"/>
    </source>
</evidence>
<dbReference type="GO" id="GO:0016787">
    <property type="term" value="F:hydrolase activity"/>
    <property type="evidence" value="ECO:0007669"/>
    <property type="project" value="UniProtKB-KW"/>
</dbReference>